<dbReference type="GO" id="GO:0004016">
    <property type="term" value="F:adenylate cyclase activity"/>
    <property type="evidence" value="ECO:0007669"/>
    <property type="project" value="UniProtKB-ARBA"/>
</dbReference>
<proteinExistence type="predicted"/>
<dbReference type="GO" id="GO:0009190">
    <property type="term" value="P:cyclic nucleotide biosynthetic process"/>
    <property type="evidence" value="ECO:0007669"/>
    <property type="project" value="InterPro"/>
</dbReference>
<evidence type="ECO:0000313" key="5">
    <source>
        <dbReference type="Proteomes" id="UP000019486"/>
    </source>
</evidence>
<feature type="domain" description="Guanylate cyclase" evidence="3">
    <location>
        <begin position="433"/>
        <end position="571"/>
    </location>
</feature>
<sequence>MPKDAGERSRDVGPPERELDAKGVTQRPRGIPAKVAPFRMALAISLAIAAASFALPRVLPPLRLADESFGDLMIGHFAPPEPQHTGIALVAFGEDSFATLACRSPVDRGFLADLIGKLRDARVRAVGIDILFDQPTLPDLDDRLRRRLADPGMPVVAISALERTGLTERQREFLGGFLAGVPHGYANLAKDTLDGSVRWHVPAADDGTLSFPARLAVAAGGTPPPPDAFRIAWRHGPDDATPPFPIYPAELISLLPPDWLAGKVVLVGTVLSGTDRHRTPLSRTGISMPGVEIQAHVLAQLLDHRTSQRLDPAWEAALTLGLGGIGVALAVAGLPVWLLAVAGTALMACLWAGAAALFASGGALIPLLAPSLALAGGIGGMTAHRSLRERADRRTLMSLFATHVSRPVAEEMWRERATFMAGGRPKPQELTATVLFSDIKGFTTICEALPPEPLIRWLDSYLEAMTRVVAAHDGVVLRFIGDAILAVFGAPVARTTREEIDADAAKAVSCALAMGRELEALNAMWRTEGLPSVIIRVGIHTGPLVVGSLGGAGHREYSLLGDTANTAARLEAHAKQVAERTSPWSQVIVGETTWEAVARAGAGAGPIPDGLPVGEIGLRGKRLPVRIWLLRDGVSEP</sequence>
<dbReference type="Pfam" id="PF00211">
    <property type="entry name" value="Guanylate_cyc"/>
    <property type="match status" value="1"/>
</dbReference>
<dbReference type="PROSITE" id="PS50125">
    <property type="entry name" value="GUANYLATE_CYCLASE_2"/>
    <property type="match status" value="1"/>
</dbReference>
<organism evidence="4 5">
    <name type="scientific">Skermanella stibiiresistens SB22</name>
    <dbReference type="NCBI Taxonomy" id="1385369"/>
    <lineage>
        <taxon>Bacteria</taxon>
        <taxon>Pseudomonadati</taxon>
        <taxon>Pseudomonadota</taxon>
        <taxon>Alphaproteobacteria</taxon>
        <taxon>Rhodospirillales</taxon>
        <taxon>Azospirillaceae</taxon>
        <taxon>Skermanella</taxon>
    </lineage>
</organism>
<dbReference type="EMBL" id="AVFL01000021">
    <property type="protein sequence ID" value="EWY38072.1"/>
    <property type="molecule type" value="Genomic_DNA"/>
</dbReference>
<keyword evidence="2" id="KW-0472">Membrane</keyword>
<dbReference type="InterPro" id="IPR050697">
    <property type="entry name" value="Adenylyl/Guanylyl_Cyclase_3/4"/>
</dbReference>
<dbReference type="InterPro" id="IPR007890">
    <property type="entry name" value="CHASE2"/>
</dbReference>
<accession>W9H033</accession>
<dbReference type="PANTHER" id="PTHR43081:SF1">
    <property type="entry name" value="ADENYLATE CYCLASE, TERMINAL-DIFFERENTIATION SPECIFIC"/>
    <property type="match status" value="1"/>
</dbReference>
<comment type="caution">
    <text evidence="4">The sequence shown here is derived from an EMBL/GenBank/DDBJ whole genome shotgun (WGS) entry which is preliminary data.</text>
</comment>
<feature type="transmembrane region" description="Helical" evidence="2">
    <location>
        <begin position="313"/>
        <end position="331"/>
    </location>
</feature>
<dbReference type="OrthoDB" id="9762462at2"/>
<dbReference type="SMART" id="SM00044">
    <property type="entry name" value="CYCc"/>
    <property type="match status" value="1"/>
</dbReference>
<dbReference type="Gene3D" id="3.30.70.1230">
    <property type="entry name" value="Nucleotide cyclase"/>
    <property type="match status" value="1"/>
</dbReference>
<keyword evidence="2" id="KW-0812">Transmembrane</keyword>
<protein>
    <recommendedName>
        <fullName evidence="3">Guanylate cyclase domain-containing protein</fullName>
    </recommendedName>
</protein>
<dbReference type="GO" id="GO:0035556">
    <property type="term" value="P:intracellular signal transduction"/>
    <property type="evidence" value="ECO:0007669"/>
    <property type="project" value="InterPro"/>
</dbReference>
<name>W9H033_9PROT</name>
<keyword evidence="5" id="KW-1185">Reference proteome</keyword>
<reference evidence="4 5" key="1">
    <citation type="submission" date="2013-08" db="EMBL/GenBank/DDBJ databases">
        <title>The genome sequence of Skermanella stibiiresistens.</title>
        <authorList>
            <person name="Zhu W."/>
            <person name="Wang G."/>
        </authorList>
    </citation>
    <scope>NUCLEOTIDE SEQUENCE [LARGE SCALE GENOMIC DNA]</scope>
    <source>
        <strain evidence="4 5">SB22</strain>
    </source>
</reference>
<dbReference type="InterPro" id="IPR001054">
    <property type="entry name" value="A/G_cyclase"/>
</dbReference>
<dbReference type="Pfam" id="PF05226">
    <property type="entry name" value="CHASE2"/>
    <property type="match status" value="1"/>
</dbReference>
<dbReference type="Proteomes" id="UP000019486">
    <property type="component" value="Unassembled WGS sequence"/>
</dbReference>
<evidence type="ECO:0000259" key="3">
    <source>
        <dbReference type="PROSITE" id="PS50125"/>
    </source>
</evidence>
<dbReference type="SUPFAM" id="SSF55073">
    <property type="entry name" value="Nucleotide cyclase"/>
    <property type="match status" value="1"/>
</dbReference>
<dbReference type="SMART" id="SM01080">
    <property type="entry name" value="CHASE2"/>
    <property type="match status" value="1"/>
</dbReference>
<dbReference type="STRING" id="1385369.N825_15170"/>
<dbReference type="RefSeq" id="WP_051512883.1">
    <property type="nucleotide sequence ID" value="NZ_AVFL01000021.1"/>
</dbReference>
<dbReference type="PANTHER" id="PTHR43081">
    <property type="entry name" value="ADENYLATE CYCLASE, TERMINAL-DIFFERENTIATION SPECIFIC-RELATED"/>
    <property type="match status" value="1"/>
</dbReference>
<evidence type="ECO:0000256" key="2">
    <source>
        <dbReference type="SAM" id="Phobius"/>
    </source>
</evidence>
<feature type="region of interest" description="Disordered" evidence="1">
    <location>
        <begin position="1"/>
        <end position="26"/>
    </location>
</feature>
<keyword evidence="2" id="KW-1133">Transmembrane helix</keyword>
<gene>
    <name evidence="4" type="ORF">N825_15170</name>
</gene>
<evidence type="ECO:0000313" key="4">
    <source>
        <dbReference type="EMBL" id="EWY38072.1"/>
    </source>
</evidence>
<dbReference type="PATRIC" id="fig|1385369.3.peg.4887"/>
<dbReference type="AlphaFoldDB" id="W9H033"/>
<feature type="compositionally biased region" description="Basic and acidic residues" evidence="1">
    <location>
        <begin position="1"/>
        <end position="21"/>
    </location>
</feature>
<dbReference type="InterPro" id="IPR029787">
    <property type="entry name" value="Nucleotide_cyclase"/>
</dbReference>
<feature type="transmembrane region" description="Helical" evidence="2">
    <location>
        <begin position="36"/>
        <end position="55"/>
    </location>
</feature>
<dbReference type="CDD" id="cd07302">
    <property type="entry name" value="CHD"/>
    <property type="match status" value="1"/>
</dbReference>
<evidence type="ECO:0000256" key="1">
    <source>
        <dbReference type="SAM" id="MobiDB-lite"/>
    </source>
</evidence>